<sequence length="201" mass="22476">MRKTALLLTATGLLLTGCFSKPSETAQPAQTQTQANPQQSNTQPQKEPTKNEQQPAQPAPGKPKEEKAVKSEVELQKTAEATLIKMSKVYARGNYDEIIKMNREVFLEPEKHDPPEDMKQSMSTKAALDTAVKFENSKVTIKDDSTFVFETKLREGLMQSGKQIGEQVSQQKVTFVWDAKSNTYKIAQIEARYENSDHGTP</sequence>
<comment type="caution">
    <text evidence="2">The sequence shown here is derived from an EMBL/GenBank/DDBJ whole genome shotgun (WGS) entry which is preliminary data.</text>
</comment>
<dbReference type="PROSITE" id="PS51257">
    <property type="entry name" value="PROKAR_LIPOPROTEIN"/>
    <property type="match status" value="1"/>
</dbReference>
<organism evidence="2 3">
    <name type="scientific">Effusibacillus lacus</name>
    <dbReference type="NCBI Taxonomy" id="1348429"/>
    <lineage>
        <taxon>Bacteria</taxon>
        <taxon>Bacillati</taxon>
        <taxon>Bacillota</taxon>
        <taxon>Bacilli</taxon>
        <taxon>Bacillales</taxon>
        <taxon>Alicyclobacillaceae</taxon>
        <taxon>Effusibacillus</taxon>
    </lineage>
</organism>
<dbReference type="EMBL" id="BDUF01000014">
    <property type="protein sequence ID" value="GAX89113.1"/>
    <property type="molecule type" value="Genomic_DNA"/>
</dbReference>
<dbReference type="AlphaFoldDB" id="A0A292YK32"/>
<proteinExistence type="predicted"/>
<name>A0A292YK32_9BACL</name>
<dbReference type="RefSeq" id="WP_096180801.1">
    <property type="nucleotide sequence ID" value="NZ_BDUF01000014.1"/>
</dbReference>
<gene>
    <name evidence="2" type="ORF">EFBL_0731</name>
</gene>
<evidence type="ECO:0000256" key="1">
    <source>
        <dbReference type="SAM" id="MobiDB-lite"/>
    </source>
</evidence>
<evidence type="ECO:0000313" key="2">
    <source>
        <dbReference type="EMBL" id="GAX89113.1"/>
    </source>
</evidence>
<keyword evidence="3" id="KW-1185">Reference proteome</keyword>
<dbReference type="Proteomes" id="UP000217785">
    <property type="component" value="Unassembled WGS sequence"/>
</dbReference>
<feature type="compositionally biased region" description="Basic and acidic residues" evidence="1">
    <location>
        <begin position="62"/>
        <end position="73"/>
    </location>
</feature>
<reference evidence="3" key="1">
    <citation type="submission" date="2017-07" db="EMBL/GenBank/DDBJ databases">
        <title>Draft genome sequence of Effusibacillus lacus strain skLN1.</title>
        <authorList>
            <person name="Watanabe M."/>
            <person name="Kojima H."/>
            <person name="Fukui M."/>
        </authorList>
    </citation>
    <scope>NUCLEOTIDE SEQUENCE [LARGE SCALE GENOMIC DNA]</scope>
    <source>
        <strain evidence="3">skLN1</strain>
    </source>
</reference>
<feature type="region of interest" description="Disordered" evidence="1">
    <location>
        <begin position="20"/>
        <end position="73"/>
    </location>
</feature>
<evidence type="ECO:0000313" key="3">
    <source>
        <dbReference type="Proteomes" id="UP000217785"/>
    </source>
</evidence>
<protein>
    <submittedName>
        <fullName evidence="2">Uncharacterized protein</fullName>
    </submittedName>
</protein>
<feature type="compositionally biased region" description="Low complexity" evidence="1">
    <location>
        <begin position="25"/>
        <end position="45"/>
    </location>
</feature>
<accession>A0A292YK32</accession>